<feature type="region of interest" description="Disordered" evidence="1">
    <location>
        <begin position="1"/>
        <end position="61"/>
    </location>
</feature>
<proteinExistence type="predicted"/>
<dbReference type="HOGENOM" id="CLU_1077651_0_0_1"/>
<feature type="compositionally biased region" description="Low complexity" evidence="1">
    <location>
        <begin position="44"/>
        <end position="59"/>
    </location>
</feature>
<evidence type="ECO:0000313" key="3">
    <source>
        <dbReference type="Proteomes" id="UP000027195"/>
    </source>
</evidence>
<dbReference type="AlphaFoldDB" id="A0A067LV41"/>
<gene>
    <name evidence="2" type="ORF">BOTBODRAFT_49538</name>
</gene>
<dbReference type="EMBL" id="KL198154">
    <property type="protein sequence ID" value="KDQ06130.1"/>
    <property type="molecule type" value="Genomic_DNA"/>
</dbReference>
<keyword evidence="3" id="KW-1185">Reference proteome</keyword>
<reference evidence="3" key="1">
    <citation type="journal article" date="2014" name="Proc. Natl. Acad. Sci. U.S.A.">
        <title>Extensive sampling of basidiomycete genomes demonstrates inadequacy of the white-rot/brown-rot paradigm for wood decay fungi.</title>
        <authorList>
            <person name="Riley R."/>
            <person name="Salamov A.A."/>
            <person name="Brown D.W."/>
            <person name="Nagy L.G."/>
            <person name="Floudas D."/>
            <person name="Held B.W."/>
            <person name="Levasseur A."/>
            <person name="Lombard V."/>
            <person name="Morin E."/>
            <person name="Otillar R."/>
            <person name="Lindquist E.A."/>
            <person name="Sun H."/>
            <person name="LaButti K.M."/>
            <person name="Schmutz J."/>
            <person name="Jabbour D."/>
            <person name="Luo H."/>
            <person name="Baker S.E."/>
            <person name="Pisabarro A.G."/>
            <person name="Walton J.D."/>
            <person name="Blanchette R.A."/>
            <person name="Henrissat B."/>
            <person name="Martin F."/>
            <person name="Cullen D."/>
            <person name="Hibbett D.S."/>
            <person name="Grigoriev I.V."/>
        </authorList>
    </citation>
    <scope>NUCLEOTIDE SEQUENCE [LARGE SCALE GENOMIC DNA]</scope>
    <source>
        <strain evidence="3">FD-172 SS1</strain>
    </source>
</reference>
<evidence type="ECO:0000313" key="2">
    <source>
        <dbReference type="EMBL" id="KDQ06130.1"/>
    </source>
</evidence>
<dbReference type="Proteomes" id="UP000027195">
    <property type="component" value="Unassembled WGS sequence"/>
</dbReference>
<accession>A0A067LV41</accession>
<protein>
    <submittedName>
        <fullName evidence="2">Uncharacterized protein</fullName>
    </submittedName>
</protein>
<organism evidence="2 3">
    <name type="scientific">Botryobasidium botryosum (strain FD-172 SS1)</name>
    <dbReference type="NCBI Taxonomy" id="930990"/>
    <lineage>
        <taxon>Eukaryota</taxon>
        <taxon>Fungi</taxon>
        <taxon>Dikarya</taxon>
        <taxon>Basidiomycota</taxon>
        <taxon>Agaricomycotina</taxon>
        <taxon>Agaricomycetes</taxon>
        <taxon>Cantharellales</taxon>
        <taxon>Botryobasidiaceae</taxon>
        <taxon>Botryobasidium</taxon>
    </lineage>
</organism>
<sequence length="258" mass="29349">MSMPFPDHPPDHPPDPLPASLPQEGLSALSGDPADDHSVGEAESSAPSTKTPTKSLSKAGRWTPWEDRMLIKVIHHEQPFLYKKPDQEDHWESVRRDMETAHSNRSAKNMRSLQKTGTEEEVSSFMELLEDLSSLEGEIDSNQAIKKAVKLRHEEDNKKERHRDHHIRRDCRLQSNTQEKYEEDLWDLCARREQEAQCADALTDSIKAMAQVIKEQTKQQGRDREEHLQMVQALGAQQATTGSILSNITDILKDLKSS</sequence>
<evidence type="ECO:0000256" key="1">
    <source>
        <dbReference type="SAM" id="MobiDB-lite"/>
    </source>
</evidence>
<name>A0A067LV41_BOTB1</name>
<dbReference type="InParanoid" id="A0A067LV41"/>
<dbReference type="OrthoDB" id="3265199at2759"/>